<dbReference type="GO" id="GO:0019136">
    <property type="term" value="F:deoxynucleoside kinase activity"/>
    <property type="evidence" value="ECO:0007669"/>
    <property type="project" value="InterPro"/>
</dbReference>
<evidence type="ECO:0000256" key="2">
    <source>
        <dbReference type="ARBA" id="ARBA00022679"/>
    </source>
</evidence>
<evidence type="ECO:0000313" key="9">
    <source>
        <dbReference type="EMBL" id="MDR6239096.1"/>
    </source>
</evidence>
<dbReference type="SUPFAM" id="SSF52540">
    <property type="entry name" value="P-loop containing nucleoside triphosphate hydrolases"/>
    <property type="match status" value="1"/>
</dbReference>
<reference evidence="9" key="1">
    <citation type="submission" date="2023-07" db="EMBL/GenBank/DDBJ databases">
        <title>Genomic Encyclopedia of Type Strains, Phase IV (KMG-IV): sequencing the most valuable type-strain genomes for metagenomic binning, comparative biology and taxonomic classification.</title>
        <authorList>
            <person name="Goeker M."/>
        </authorList>
    </citation>
    <scope>NUCLEOTIDE SEQUENCE</scope>
    <source>
        <strain evidence="9">DSM 26174</strain>
    </source>
</reference>
<evidence type="ECO:0000256" key="7">
    <source>
        <dbReference type="PIRSR" id="PIRSR000705-3"/>
    </source>
</evidence>
<feature type="binding site" evidence="7">
    <location>
        <begin position="7"/>
        <end position="15"/>
    </location>
    <ligand>
        <name>ATP</name>
        <dbReference type="ChEBI" id="CHEBI:30616"/>
    </ligand>
</feature>
<dbReference type="Proteomes" id="UP001185092">
    <property type="component" value="Unassembled WGS sequence"/>
</dbReference>
<proteinExistence type="inferred from homology"/>
<comment type="caution">
    <text evidence="9">The sequence shown here is derived from an EMBL/GenBank/DDBJ whole genome shotgun (WGS) entry which is preliminary data.</text>
</comment>
<keyword evidence="4 9" id="KW-0418">Kinase</keyword>
<dbReference type="AlphaFoldDB" id="A0AAE4BRV7"/>
<evidence type="ECO:0000313" key="10">
    <source>
        <dbReference type="Proteomes" id="UP001185092"/>
    </source>
</evidence>
<organism evidence="9 10">
    <name type="scientific">Aureibacter tunicatorum</name>
    <dbReference type="NCBI Taxonomy" id="866807"/>
    <lineage>
        <taxon>Bacteria</taxon>
        <taxon>Pseudomonadati</taxon>
        <taxon>Bacteroidota</taxon>
        <taxon>Cytophagia</taxon>
        <taxon>Cytophagales</taxon>
        <taxon>Persicobacteraceae</taxon>
        <taxon>Aureibacter</taxon>
    </lineage>
</organism>
<evidence type="ECO:0000256" key="4">
    <source>
        <dbReference type="ARBA" id="ARBA00022777"/>
    </source>
</evidence>
<comment type="similarity">
    <text evidence="1">Belongs to the DCK/DGK family.</text>
</comment>
<keyword evidence="2" id="KW-0808">Transferase</keyword>
<evidence type="ECO:0000256" key="6">
    <source>
        <dbReference type="PIRSR" id="PIRSR000705-1"/>
    </source>
</evidence>
<dbReference type="PANTHER" id="PTHR10513:SF35">
    <property type="entry name" value="DEOXYADENOSINE KINASE"/>
    <property type="match status" value="1"/>
</dbReference>
<keyword evidence="3 7" id="KW-0547">Nucleotide-binding</keyword>
<dbReference type="RefSeq" id="WP_309938623.1">
    <property type="nucleotide sequence ID" value="NZ_AP025305.1"/>
</dbReference>
<dbReference type="InterPro" id="IPR002624">
    <property type="entry name" value="DCK/DGK"/>
</dbReference>
<dbReference type="InterPro" id="IPR031314">
    <property type="entry name" value="DNK_dom"/>
</dbReference>
<dbReference type="InterPro" id="IPR027417">
    <property type="entry name" value="P-loop_NTPase"/>
</dbReference>
<protein>
    <submittedName>
        <fullName evidence="9">Deoxyadenosine/deoxycytidine kinase</fullName>
    </submittedName>
</protein>
<keyword evidence="5 7" id="KW-0067">ATP-binding</keyword>
<feature type="active site" description="Proton acceptor" evidence="6">
    <location>
        <position position="78"/>
    </location>
</feature>
<gene>
    <name evidence="9" type="ORF">HNQ88_002133</name>
</gene>
<dbReference type="FunFam" id="3.40.50.300:FF:000659">
    <property type="entry name" value="Deoxyguanosine kinase"/>
    <property type="match status" value="1"/>
</dbReference>
<keyword evidence="10" id="KW-1185">Reference proteome</keyword>
<dbReference type="GO" id="GO:0005737">
    <property type="term" value="C:cytoplasm"/>
    <property type="evidence" value="ECO:0007669"/>
    <property type="project" value="TreeGrafter"/>
</dbReference>
<dbReference type="PIRSF" id="PIRSF000705">
    <property type="entry name" value="DNK"/>
    <property type="match status" value="1"/>
</dbReference>
<name>A0AAE4BRV7_9BACT</name>
<dbReference type="Gene3D" id="3.40.50.300">
    <property type="entry name" value="P-loop containing nucleotide triphosphate hydrolases"/>
    <property type="match status" value="1"/>
</dbReference>
<evidence type="ECO:0000256" key="5">
    <source>
        <dbReference type="ARBA" id="ARBA00022840"/>
    </source>
</evidence>
<accession>A0AAE4BRV7</accession>
<evidence type="ECO:0000256" key="1">
    <source>
        <dbReference type="ARBA" id="ARBA00007420"/>
    </source>
</evidence>
<evidence type="ECO:0000256" key="3">
    <source>
        <dbReference type="ARBA" id="ARBA00022741"/>
    </source>
</evidence>
<dbReference type="Pfam" id="PF01712">
    <property type="entry name" value="dNK"/>
    <property type="match status" value="1"/>
</dbReference>
<dbReference type="PANTHER" id="PTHR10513">
    <property type="entry name" value="DEOXYNUCLEOSIDE KINASE"/>
    <property type="match status" value="1"/>
</dbReference>
<dbReference type="EMBL" id="JAVDQD010000002">
    <property type="protein sequence ID" value="MDR6239096.1"/>
    <property type="molecule type" value="Genomic_DNA"/>
</dbReference>
<sequence length="204" mass="24070">MHIAIAGNIGSGKTTLTQLLANHFNCNAEFESVENNPYLSDFYTDMPKWAFHLELHFLNSRFRQTRRIQQSNEWVVQDRSIDEGVHIFAKNLFDSKCLSKRDYNTYMTLYNFMLEQINSPDLLIYLKADIDKLVSQIKMRNRSFEQEIPVTYLENLNALYAEWINTVPKERLMVIDIQSTDFKENPNDFENIVTKIDSFHSQRV</sequence>
<feature type="domain" description="Deoxynucleoside kinase" evidence="8">
    <location>
        <begin position="3"/>
        <end position="199"/>
    </location>
</feature>
<dbReference type="InterPro" id="IPR050566">
    <property type="entry name" value="Deoxyribonucleoside_kinase"/>
</dbReference>
<dbReference type="GO" id="GO:0005524">
    <property type="term" value="F:ATP binding"/>
    <property type="evidence" value="ECO:0007669"/>
    <property type="project" value="UniProtKB-KW"/>
</dbReference>
<evidence type="ECO:0000259" key="8">
    <source>
        <dbReference type="Pfam" id="PF01712"/>
    </source>
</evidence>
<dbReference type="CDD" id="cd01673">
    <property type="entry name" value="dNK"/>
    <property type="match status" value="1"/>
</dbReference>